<dbReference type="Proteomes" id="UP000001020">
    <property type="component" value="Chromosome"/>
</dbReference>
<dbReference type="HOGENOM" id="CLU_213293_0_0_11"/>
<reference evidence="1 2" key="1">
    <citation type="journal article" date="2002" name="J. Bacteriol.">
        <title>Whole-genome comparison of Mycobacterium tuberculosis clinical and laboratory strains.</title>
        <authorList>
            <person name="Fleischmann R.D."/>
            <person name="Alland D."/>
            <person name="Eisen J.A."/>
            <person name="Carpenter L."/>
            <person name="White O."/>
            <person name="Peterson J."/>
            <person name="DeBoy R."/>
            <person name="Dodson R."/>
            <person name="Gwinn M."/>
            <person name="Haft D."/>
            <person name="Hickey E."/>
            <person name="Kolonay J.F."/>
            <person name="Nelson W.C."/>
            <person name="Umayam L.A."/>
            <person name="Ermolaeva M."/>
            <person name="Salzberg S.L."/>
            <person name="Delcher A."/>
            <person name="Utterback T."/>
            <person name="Weidman J."/>
            <person name="Khouri H."/>
            <person name="Gill J."/>
            <person name="Mikula A."/>
            <person name="Bishai W."/>
            <person name="Jacobs Jr W.R.Jr."/>
            <person name="Venter J.C."/>
            <person name="Fraser C.M."/>
        </authorList>
    </citation>
    <scope>NUCLEOTIDE SEQUENCE [LARGE SCALE GENOMIC DNA]</scope>
    <source>
        <strain evidence="2">CDC 1551 / Oshkosh</strain>
    </source>
</reference>
<proteinExistence type="predicted"/>
<dbReference type="AlphaFoldDB" id="Q8VJ71"/>
<evidence type="ECO:0000313" key="1">
    <source>
        <dbReference type="EMBL" id="AAK47550.1"/>
    </source>
</evidence>
<gene>
    <name evidence="1" type="ordered locus">MT3210</name>
</gene>
<sequence>MQCTNASGRRRFGLSLTIHEDACRIISVVLVVLEVRRAEPSVRHDVSIHSVTIV</sequence>
<protein>
    <submittedName>
        <fullName evidence="1">Uncharacterized protein</fullName>
    </submittedName>
</protein>
<keyword evidence="2" id="KW-1185">Reference proteome</keyword>
<accession>Q8VJ71</accession>
<name>Q8VJ71_MYCTO</name>
<evidence type="ECO:0000313" key="2">
    <source>
        <dbReference type="Proteomes" id="UP000001020"/>
    </source>
</evidence>
<organism evidence="1 2">
    <name type="scientific">Mycobacterium tuberculosis (strain CDC 1551 / Oshkosh)</name>
    <dbReference type="NCBI Taxonomy" id="83331"/>
    <lineage>
        <taxon>Bacteria</taxon>
        <taxon>Bacillati</taxon>
        <taxon>Actinomycetota</taxon>
        <taxon>Actinomycetes</taxon>
        <taxon>Mycobacteriales</taxon>
        <taxon>Mycobacteriaceae</taxon>
        <taxon>Mycobacterium</taxon>
        <taxon>Mycobacterium tuberculosis complex</taxon>
    </lineage>
</organism>
<dbReference type="EMBL" id="AE000516">
    <property type="protein sequence ID" value="AAK47550.1"/>
    <property type="molecule type" value="Genomic_DNA"/>
</dbReference>
<dbReference type="KEGG" id="mtc:MT3210"/>